<protein>
    <submittedName>
        <fullName evidence="2">Uncharacterized protein</fullName>
    </submittedName>
</protein>
<dbReference type="AlphaFoldDB" id="A0A1C7P7M2"/>
<comment type="caution">
    <text evidence="2">The sequence shown here is derived from an EMBL/GenBank/DDBJ whole genome shotgun (WGS) entry which is preliminary data.</text>
</comment>
<organism evidence="2 3">
    <name type="scientific">Pararhizobium polonicum</name>
    <dbReference type="NCBI Taxonomy" id="1612624"/>
    <lineage>
        <taxon>Bacteria</taxon>
        <taxon>Pseudomonadati</taxon>
        <taxon>Pseudomonadota</taxon>
        <taxon>Alphaproteobacteria</taxon>
        <taxon>Hyphomicrobiales</taxon>
        <taxon>Rhizobiaceae</taxon>
        <taxon>Rhizobium/Agrobacterium group</taxon>
        <taxon>Pararhizobium</taxon>
    </lineage>
</organism>
<feature type="compositionally biased region" description="Basic and acidic residues" evidence="1">
    <location>
        <begin position="83"/>
        <end position="93"/>
    </location>
</feature>
<evidence type="ECO:0000256" key="1">
    <source>
        <dbReference type="SAM" id="MobiDB-lite"/>
    </source>
</evidence>
<evidence type="ECO:0000313" key="2">
    <source>
        <dbReference type="EMBL" id="OBZ97259.1"/>
    </source>
</evidence>
<keyword evidence="3" id="KW-1185">Reference proteome</keyword>
<dbReference type="STRING" id="1612624.ADU59_04680"/>
<accession>A0A1C7P7M2</accession>
<dbReference type="EMBL" id="LGLV01000004">
    <property type="protein sequence ID" value="OBZ97259.1"/>
    <property type="molecule type" value="Genomic_DNA"/>
</dbReference>
<feature type="region of interest" description="Disordered" evidence="1">
    <location>
        <begin position="70"/>
        <end position="93"/>
    </location>
</feature>
<evidence type="ECO:0000313" key="3">
    <source>
        <dbReference type="Proteomes" id="UP000093111"/>
    </source>
</evidence>
<reference evidence="2 3" key="1">
    <citation type="journal article" date="2016" name="Syst. Appl. Microbiol.">
        <title>Pararhizobium polonicum sp. nov. isolated from tumors on stone fruit rootstocks.</title>
        <authorList>
            <person name="Pulawska J."/>
            <person name="Kuzmanovic N."/>
            <person name="Willems A."/>
            <person name="Pothier J.F."/>
        </authorList>
    </citation>
    <scope>NUCLEOTIDE SEQUENCE [LARGE SCALE GENOMIC DNA]</scope>
    <source>
        <strain evidence="2 3">F5.1</strain>
    </source>
</reference>
<dbReference type="Proteomes" id="UP000093111">
    <property type="component" value="Unassembled WGS sequence"/>
</dbReference>
<name>A0A1C7P7M2_9HYPH</name>
<gene>
    <name evidence="2" type="ORF">ADU59_04680</name>
</gene>
<sequence>MALIAADIPPVAVLPAPVQLAQVYTDLPGVKTPEEAEDAKRVFCEQSVIKAEGHPTFAPRYRTVNNCRRGNGPVFQSPGTPRSIERQLRGLDY</sequence>
<proteinExistence type="predicted"/>